<dbReference type="AlphaFoldDB" id="N6X6P6"/>
<evidence type="ECO:0000313" key="3">
    <source>
        <dbReference type="Proteomes" id="UP000013015"/>
    </source>
</evidence>
<accession>N6X6P6</accession>
<evidence type="ECO:0000313" key="2">
    <source>
        <dbReference type="EMBL" id="ENO19047.1"/>
    </source>
</evidence>
<gene>
    <name evidence="2" type="ORF">HMPREF9004_0191</name>
</gene>
<name>N6X6P6_9ACTO</name>
<dbReference type="PATRIC" id="fig|888050.3.peg.187"/>
<dbReference type="HOGENOM" id="CLU_160362_0_0_11"/>
<reference evidence="2 3" key="1">
    <citation type="submission" date="2013-03" db="EMBL/GenBank/DDBJ databases">
        <title>Reference genome for the Human Microbiome Project.</title>
        <authorList>
            <person name="Aqrawi P."/>
            <person name="Ayvaz T."/>
            <person name="Bess C."/>
            <person name="Blankenburg K."/>
            <person name="Coyle M."/>
            <person name="Deng J."/>
            <person name="Forbes L."/>
            <person name="Fowler G."/>
            <person name="Francisco L."/>
            <person name="Fu Q."/>
            <person name="Gibbs R."/>
            <person name="Gross S."/>
            <person name="Gubbala S."/>
            <person name="Hale W."/>
            <person name="Hemphill L."/>
            <person name="Highlander S."/>
            <person name="Hirani K."/>
            <person name="Jackson L."/>
            <person name="Jakkamsetti A."/>
            <person name="Javaid M."/>
            <person name="Jayaseelan J.C."/>
            <person name="Jiang H."/>
            <person name="Joshi V."/>
            <person name="Korchina V."/>
            <person name="Kovar C."/>
            <person name="Lara F."/>
            <person name="Lee S."/>
            <person name="Liu Y."/>
            <person name="Mata R."/>
            <person name="Mathew T."/>
            <person name="Munidasa M."/>
            <person name="Muzny D."/>
            <person name="Nazareth L."/>
            <person name="Ngo R."/>
            <person name="Nguyen L."/>
            <person name="Nguyen N."/>
            <person name="Okwuonu G."/>
            <person name="Ongeri F."/>
            <person name="Palculict T."/>
            <person name="Patil S."/>
            <person name="Petrosino J."/>
            <person name="Pham C."/>
            <person name="Pham P."/>
            <person name="Pu L.-L."/>
            <person name="Qin X."/>
            <person name="Qu J."/>
            <person name="Reid J."/>
            <person name="Ross M."/>
            <person name="Ruth R."/>
            <person name="Saada N."/>
            <person name="San Lucas F."/>
            <person name="Santibanez J."/>
            <person name="Shang Y."/>
            <person name="Simmons D."/>
            <person name="Song X.-Z."/>
            <person name="Tang L.-Y."/>
            <person name="Thornton R."/>
            <person name="Warren J."/>
            <person name="Weissenberger G."/>
            <person name="Wilczek-Boney K."/>
            <person name="Worley K."/>
            <person name="Youmans B."/>
            <person name="Zhang J."/>
            <person name="Zhang L."/>
            <person name="Zhao Z."/>
            <person name="Zhou C."/>
            <person name="Zhu D."/>
            <person name="Zhu Y."/>
        </authorList>
    </citation>
    <scope>NUCLEOTIDE SEQUENCE [LARGE SCALE GENOMIC DNA]</scope>
    <source>
        <strain evidence="2 3">F0333</strain>
    </source>
</reference>
<dbReference type="Proteomes" id="UP000013015">
    <property type="component" value="Unassembled WGS sequence"/>
</dbReference>
<protein>
    <submittedName>
        <fullName evidence="2">Uncharacterized protein</fullName>
    </submittedName>
</protein>
<proteinExistence type="predicted"/>
<feature type="region of interest" description="Disordered" evidence="1">
    <location>
        <begin position="50"/>
        <end position="74"/>
    </location>
</feature>
<dbReference type="GO" id="GO:0006355">
    <property type="term" value="P:regulation of DNA-templated transcription"/>
    <property type="evidence" value="ECO:0007669"/>
    <property type="project" value="InterPro"/>
</dbReference>
<dbReference type="Gene3D" id="1.10.1220.10">
    <property type="entry name" value="Met repressor-like"/>
    <property type="match status" value="1"/>
</dbReference>
<dbReference type="InterPro" id="IPR013321">
    <property type="entry name" value="Arc_rbn_hlx_hlx"/>
</dbReference>
<keyword evidence="3" id="KW-1185">Reference proteome</keyword>
<organism evidence="2 3">
    <name type="scientific">Schaalia cardiffensis F0333</name>
    <dbReference type="NCBI Taxonomy" id="888050"/>
    <lineage>
        <taxon>Bacteria</taxon>
        <taxon>Bacillati</taxon>
        <taxon>Actinomycetota</taxon>
        <taxon>Actinomycetes</taxon>
        <taxon>Actinomycetales</taxon>
        <taxon>Actinomycetaceae</taxon>
        <taxon>Schaalia</taxon>
    </lineage>
</organism>
<dbReference type="EMBL" id="AQHZ01000003">
    <property type="protein sequence ID" value="ENO19047.1"/>
    <property type="molecule type" value="Genomic_DNA"/>
</dbReference>
<evidence type="ECO:0000256" key="1">
    <source>
        <dbReference type="SAM" id="MobiDB-lite"/>
    </source>
</evidence>
<dbReference type="SUPFAM" id="SSF47598">
    <property type="entry name" value="Ribbon-helix-helix"/>
    <property type="match status" value="1"/>
</dbReference>
<dbReference type="RefSeq" id="WP_005961791.1">
    <property type="nucleotide sequence ID" value="NZ_CP040505.1"/>
</dbReference>
<feature type="compositionally biased region" description="Basic residues" evidence="1">
    <location>
        <begin position="65"/>
        <end position="74"/>
    </location>
</feature>
<comment type="caution">
    <text evidence="2">The sequence shown here is derived from an EMBL/GenBank/DDBJ whole genome shotgun (WGS) entry which is preliminary data.</text>
</comment>
<sequence>MTHTLTEEEEARYSALADTAERGELKQLGPALGSRTLANAGDLASFMVTHGVTTGGRPNLGRARATGHGRSPRRQVRLPEDLNNRLDAYADAKDLTVSDVIRAALEAYLQPA</sequence>
<dbReference type="eggNOG" id="ENOG5033GW8">
    <property type="taxonomic scope" value="Bacteria"/>
</dbReference>
<dbReference type="InterPro" id="IPR010985">
    <property type="entry name" value="Ribbon_hlx_hlx"/>
</dbReference>
<dbReference type="STRING" id="888050.HMPREF9004_0191"/>